<protein>
    <submittedName>
        <fullName evidence="1">Uncharacterized protein</fullName>
    </submittedName>
</protein>
<organism evidence="1">
    <name type="scientific">metagenome</name>
    <dbReference type="NCBI Taxonomy" id="256318"/>
    <lineage>
        <taxon>unclassified sequences</taxon>
        <taxon>metagenomes</taxon>
    </lineage>
</organism>
<dbReference type="EMBL" id="CZKA01000075">
    <property type="protein sequence ID" value="CUR60424.1"/>
    <property type="molecule type" value="Genomic_DNA"/>
</dbReference>
<dbReference type="AlphaFoldDB" id="A0A2P2CEH1"/>
<reference evidence="1" key="1">
    <citation type="submission" date="2015-08" db="EMBL/GenBank/DDBJ databases">
        <authorList>
            <person name="Babu N.S."/>
            <person name="Beckwith C.J."/>
            <person name="Beseler K.G."/>
            <person name="Brison A."/>
            <person name="Carone J.V."/>
            <person name="Caskin T.P."/>
            <person name="Diamond M."/>
            <person name="Durham M.E."/>
            <person name="Foxe J.M."/>
            <person name="Go M."/>
            <person name="Henderson B.A."/>
            <person name="Jones I.B."/>
            <person name="McGettigan J.A."/>
            <person name="Micheletti S.J."/>
            <person name="Nasrallah M.E."/>
            <person name="Ortiz D."/>
            <person name="Piller C.R."/>
            <person name="Privatt S.R."/>
            <person name="Schneider S.L."/>
            <person name="Sharp S."/>
            <person name="Smith T.C."/>
            <person name="Stanton J.D."/>
            <person name="Ullery H.E."/>
            <person name="Wilson R.J."/>
            <person name="Serrano M.G."/>
            <person name="Buck G."/>
            <person name="Lee V."/>
            <person name="Wang Y."/>
            <person name="Carvalho R."/>
            <person name="Voegtly L."/>
            <person name="Shi R."/>
            <person name="Duckworth R."/>
            <person name="Johnson A."/>
            <person name="Loviza R."/>
            <person name="Walstead R."/>
            <person name="Shah Z."/>
            <person name="Kiflezghi M."/>
            <person name="Wade K."/>
            <person name="Ball S.L."/>
            <person name="Bradley K.W."/>
            <person name="Asai D.J."/>
            <person name="Bowman C.A."/>
            <person name="Russell D.A."/>
            <person name="Pope W.H."/>
            <person name="Jacobs-Sera D."/>
            <person name="Hendrix R.W."/>
            <person name="Hatfull G.F."/>
        </authorList>
    </citation>
    <scope>NUCLEOTIDE SEQUENCE</scope>
</reference>
<proteinExistence type="predicted"/>
<name>A0A2P2CEH1_9ZZZZ</name>
<evidence type="ECO:0000313" key="1">
    <source>
        <dbReference type="EMBL" id="CUR60424.1"/>
    </source>
</evidence>
<sequence>MVIDHEGVAAGRFNKLPMFELQLTKAEALQFADALRDLAVQL</sequence>
<accession>A0A2P2CEH1</accession>
<gene>
    <name evidence="1" type="ORF">NOCA2770006</name>
</gene>